<sequence>MELPYTVDVLEQCQISPPFGSVPKTSLPLTFFDIIWLPLSLSPVQRLFMYEFNHPKSYFMDTILPNMKHSLSLTLQHFFPFAGNLTWPQDSTKPEILYNDGDSVSFTVAESDYDFHQLAGNHVKDANQLHPLVPDLLNMSNSKLASVLALQVTLSPHKGMCIGVTYNHTSADGGTVSQFIKSWASVCRLQGDTALIIESPPCYDRTIVKDPKGLEMILLDVTNNRYNINKETFNTPVPENSPDNLADKVRATFVLGQSDIKRLKQWILTRLSTPPLHLSTFVVTYSYVWVCLVKARWGQDVVANAYGDQKENILFPIDCRPKLDPPLPKTYFGNCLTAGIASAKRGDLIGLDGIAIAAELLGKAIKNVDSADKLMNNLETIILENKLQAMEGCLVSVAGSTKLGVYETDFGWGTPKKVEVVSIADTGAISLSECPNEIGAVEVGVVRNKIEMDAFSSLFVKTIQGFPQCNIDG</sequence>
<dbReference type="AlphaFoldDB" id="A0A835LPQ3"/>
<dbReference type="OrthoDB" id="1862401at2759"/>
<proteinExistence type="predicted"/>
<dbReference type="InterPro" id="IPR023213">
    <property type="entry name" value="CAT-like_dom_sf"/>
</dbReference>
<comment type="caution">
    <text evidence="3">The sequence shown here is derived from an EMBL/GenBank/DDBJ whole genome shotgun (WGS) entry which is preliminary data.</text>
</comment>
<dbReference type="EMBL" id="JADFTS010000006">
    <property type="protein sequence ID" value="KAF9603488.1"/>
    <property type="molecule type" value="Genomic_DNA"/>
</dbReference>
<keyword evidence="2" id="KW-0012">Acyltransferase</keyword>
<organism evidence="3 4">
    <name type="scientific">Coptis chinensis</name>
    <dbReference type="NCBI Taxonomy" id="261450"/>
    <lineage>
        <taxon>Eukaryota</taxon>
        <taxon>Viridiplantae</taxon>
        <taxon>Streptophyta</taxon>
        <taxon>Embryophyta</taxon>
        <taxon>Tracheophyta</taxon>
        <taxon>Spermatophyta</taxon>
        <taxon>Magnoliopsida</taxon>
        <taxon>Ranunculales</taxon>
        <taxon>Ranunculaceae</taxon>
        <taxon>Coptidoideae</taxon>
        <taxon>Coptis</taxon>
    </lineage>
</organism>
<name>A0A835LPQ3_9MAGN</name>
<dbReference type="Gene3D" id="3.30.559.10">
    <property type="entry name" value="Chloramphenicol acetyltransferase-like domain"/>
    <property type="match status" value="2"/>
</dbReference>
<keyword evidence="4" id="KW-1185">Reference proteome</keyword>
<evidence type="ECO:0000256" key="1">
    <source>
        <dbReference type="ARBA" id="ARBA00022679"/>
    </source>
</evidence>
<protein>
    <submittedName>
        <fullName evidence="3">Uncharacterized protein</fullName>
    </submittedName>
</protein>
<keyword evidence="1" id="KW-0808">Transferase</keyword>
<evidence type="ECO:0000313" key="4">
    <source>
        <dbReference type="Proteomes" id="UP000631114"/>
    </source>
</evidence>
<reference evidence="3 4" key="1">
    <citation type="submission" date="2020-10" db="EMBL/GenBank/DDBJ databases">
        <title>The Coptis chinensis genome and diversification of protoberbering-type alkaloids.</title>
        <authorList>
            <person name="Wang B."/>
            <person name="Shu S."/>
            <person name="Song C."/>
            <person name="Liu Y."/>
        </authorList>
    </citation>
    <scope>NUCLEOTIDE SEQUENCE [LARGE SCALE GENOMIC DNA]</scope>
    <source>
        <strain evidence="3">HL-2020</strain>
        <tissue evidence="3">Leaf</tissue>
    </source>
</reference>
<evidence type="ECO:0000313" key="3">
    <source>
        <dbReference type="EMBL" id="KAF9603488.1"/>
    </source>
</evidence>
<dbReference type="Proteomes" id="UP000631114">
    <property type="component" value="Unassembled WGS sequence"/>
</dbReference>
<dbReference type="PANTHER" id="PTHR31625">
    <property type="match status" value="1"/>
</dbReference>
<gene>
    <name evidence="3" type="ORF">IFM89_036761</name>
</gene>
<evidence type="ECO:0000256" key="2">
    <source>
        <dbReference type="ARBA" id="ARBA00023315"/>
    </source>
</evidence>
<dbReference type="GO" id="GO:0016747">
    <property type="term" value="F:acyltransferase activity, transferring groups other than amino-acyl groups"/>
    <property type="evidence" value="ECO:0007669"/>
    <property type="project" value="UniProtKB-ARBA"/>
</dbReference>
<dbReference type="InterPro" id="IPR051504">
    <property type="entry name" value="Plant_metabolite_acyltrans"/>
</dbReference>
<dbReference type="Pfam" id="PF02458">
    <property type="entry name" value="Transferase"/>
    <property type="match status" value="1"/>
</dbReference>
<accession>A0A835LPQ3</accession>